<dbReference type="InterPro" id="IPR048051">
    <property type="entry name" value="BapA-like_prefix-like"/>
</dbReference>
<feature type="domain" description="Bacterial Ig-like" evidence="4">
    <location>
        <begin position="3303"/>
        <end position="3390"/>
    </location>
</feature>
<keyword evidence="7" id="KW-1185">Reference proteome</keyword>
<protein>
    <submittedName>
        <fullName evidence="6">Ig-like domain repeat protein</fullName>
    </submittedName>
</protein>
<dbReference type="OrthoDB" id="8481600at2"/>
<feature type="domain" description="Bacterial Ig-like" evidence="4">
    <location>
        <begin position="315"/>
        <end position="375"/>
    </location>
</feature>
<organism evidence="6 7">
    <name type="scientific">Budvicia aquatica</name>
    <dbReference type="NCBI Taxonomy" id="82979"/>
    <lineage>
        <taxon>Bacteria</taxon>
        <taxon>Pseudomonadati</taxon>
        <taxon>Pseudomonadota</taxon>
        <taxon>Gammaproteobacteria</taxon>
        <taxon>Enterobacterales</taxon>
        <taxon>Budviciaceae</taxon>
        <taxon>Budvicia</taxon>
    </lineage>
</organism>
<feature type="domain" description="Bacterial Ig" evidence="3">
    <location>
        <begin position="204"/>
        <end position="267"/>
    </location>
</feature>
<feature type="domain" description="Bacterial Ig-like" evidence="4">
    <location>
        <begin position="2902"/>
        <end position="2972"/>
    </location>
</feature>
<evidence type="ECO:0000259" key="5">
    <source>
        <dbReference type="Pfam" id="PF22783"/>
    </source>
</evidence>
<feature type="region of interest" description="Disordered" evidence="1">
    <location>
        <begin position="3298"/>
        <end position="3318"/>
    </location>
</feature>
<evidence type="ECO:0000313" key="7">
    <source>
        <dbReference type="Proteomes" id="UP000224974"/>
    </source>
</evidence>
<dbReference type="Gene3D" id="2.60.40.10">
    <property type="entry name" value="Immunoglobulins"/>
    <property type="match status" value="34"/>
</dbReference>
<dbReference type="InterPro" id="IPR041498">
    <property type="entry name" value="Big_6"/>
</dbReference>
<accession>A0A2C6DIP1</accession>
<evidence type="ECO:0000259" key="4">
    <source>
        <dbReference type="Pfam" id="PF19077"/>
    </source>
</evidence>
<evidence type="ECO:0000313" key="6">
    <source>
        <dbReference type="EMBL" id="PHI30168.1"/>
    </source>
</evidence>
<feature type="domain" description="Bacterial Ig-like" evidence="4">
    <location>
        <begin position="1408"/>
        <end position="1477"/>
    </location>
</feature>
<dbReference type="NCBIfam" id="NF033510">
    <property type="entry name" value="Ca_tandemer"/>
    <property type="match status" value="29"/>
</dbReference>
<dbReference type="RefSeq" id="WP_051323440.1">
    <property type="nucleotide sequence ID" value="NZ_PDDX01000001.1"/>
</dbReference>
<sequence length="4491" mass="461910">MNKTVDIISRKAETKTSLINAGNLNVSLQEPSVLVIHGSSTEVVRYERQGNDLLIVMKDGSVIRCNGYFIEDSEEKYSELVFQNDSGALTHITFADIGSSIPVEMMILEPTETTMADIQTLLYGSSDGDYSWGMLAGALLGGAGIGALIGSSGGSDGRKTEVIETLVPQPEEVIKEVEVMMVSFIVQDKTGDKQGLLRNNDITDENQPTFSGTGQPGSTIQIKNELGHVIASAQVAADGSWQVIIPAQSTGVHTYSVVQIHGDKTTSAGDIALNVIAGDARLTFSAVAGDNIINASEHNDDVVISGLATGLASGTALIVNLNGTAYQATVSANGGWTITVPAGDVVKLADSQYVLTVTGNDAAGNTVRESHKIAVNTTPPVVMINTISGDDVLNSAEVAANQTISGRVVNAETGQTVNVSLNGNDYTTTLGADGNWTLNVSSADLSALINGYLTVTARVTNKAGNQGHDSRQIAIDAGLPELGINTVASDDIINAIELGQALIISGTSTDLAHGSIVTVNVNGKDYVASVVVDGTWSTGIPINDVATFPAGPLVITVAASDTSGNPVNSIHHVVVDLAPVAISIDAVSGDNVLNALEKGHDLVLSGLTQNVEPGQTVTVVVGSHSYQTTIGLGNRWTVTIPSADLNGLNDGVNSISVSVNNIAGNTASAAQEVRVDTSAPIITINTLAGDDILSAIDAAQTLTISGTTVGAEAGQIVTVSLNGTDYTTTVAANGNWTLSVDATDLAALAEGNAVITATVSDKAGNPVSSMHNLLVDTVAPAITISTVAGDDVINSTEHAQSHIISGTTTDAVVGDAIVVVINGHTYNTTVNADGTWSVGVPASVISALPDSSVTITATVTDKAGNSSSASHNVLVNTAAPTLTIATLAGDDIINATEKGLSLTINGSSIDVAAGLTVTVSLNGKTYTTIVGDDGSWTLNVPAADVVKLGEANYTVSASVADAIGNTTSTTHKVLVNTAATQVIINTVGGDDILNADEVEIDQTLSGRVVNAEAGQSVTVSLGGKNYTSTVNGDGTWSVNISSADLTALGDGGLMVTATVTNQAGNSGQGEREIAIDAGLPGLRIDTVAGDDIINAIELGQALVINGTSTDLAAGSVVTVMVNGQDYAASVNADGSWRVGILSQDVAAFPEGSLAITAQATDGSGNTVSHLHNVEVDLATVAISIDTVAGDNVLSAVEKGQDLVLTGSTQNVEADQVVTVNVGGKNHLATVDSNGVWTVTVQAADLHGLKDGTNDLSVIVTNAAGNSASATQDVRVDTVAPTITINTLASDDILNATEVGQALAISGTTAGVEVGQTVTVYLAGKTYHTTVDADSRWTLDIPAENVGILPVGDVIVTAAVSDSAGNESSITHNLLVNVTAPIITINTVAGDNVINEVEHGQAQIVSGTTVNAVAGDNVSVVIDGKTYSTLVNADGNWSVGVPGSVISALQDSTVTITATVTDKAGNSSSASHNVLVDTVAPTLAINAIAGDDIINATEKGLSLAISGTSTDVAQGQSVTVRLNGKSYTTVVDSGGTWTLNVPAVDVAKLGDASYTVNASVTDTVGNSVTTTHDVKVDTVAPLVIINAVGGDDILNADEVEIDQTLSGRVVNAEVGQAVTVSLGGKDYATTVNGDGTWSVSVPTVDLTAQGDGGLTVTATVTNQAGNEGQGEREIVIDAGLPGLRIDTVAGDDIINAIELGQALVINGTSTDLAAGSTVNVTINGKGYSASVNADGSWIVGVPVNDVALFPAGTLVIKASGIDTASNIVNVVHNVSVDLATVAISIHTVADDNVMSALEKGQDLVLTGQTLNVEAGQTVTISIGGKIYDAKVNTNGSWSVTVASADLNGLKEGTNDISVSVSNRAGNTASAAQELRVDTSAPIVTINTLAGDDILNAAEASQPLTLSGAVVGAEAGQTVTVNLGGRNYTTTVKVDSTWSLDIPANYVGALVNGNAIVTTKVSDKAGNEGRTTHGLLVDTYTPTITISTVAGDDIINATEHAQEQVIRGTTTNAVIGDTITVVINGNTYNTTINADGTWSVGVPASVINALLEATTTITATITDKAGNSSSASHNVLVSTAAPLLGINVIAGDDIINATEKGQDLIISGTSQNVAAGLSVTVTFNGKTYTALVSSDGCWTLNVPANDVTALGEANYTVSAHVTDHVGNSISANHDVVVDTGLPGITIDTVAGDDVINATEIQFAQTISGKVYNVEVGQTITVTVNSQAYQTTVQTGGKWSVSVPAVDWQEIGNGNIVVTVQVTNQAGNSGQETHKVVIDASLPGIRIGVVSGDDVINIIEHGQNLIVKGSSEGFNAGDILNVTANGVTYDATVGSDGNWMIDIPAINVASFQQGTLTVTAQGQNAIGESVSNSHLVKVDLAITAITINTVAGDDIINAAEKGQALVLNGSVAGIEVGQTVTLVIGGMTYTTTVLAGDIWTYTLSANAVSKLAEGNLAITASAENQAGNPADVGRQVVVNSQVPVININTVSGDDLINATEHGQALTISGTSYGLETGREVTVTIGGQNYTALVGRDGSWALDIPAGTVSTLADSTYSITAFSSNVAGNGSSAIHSVAIDIVAPTVTIDNVTSDNMLNAEEHSSNQVLSGTSNAIGQIIYVTIGGETYSTEVRRDGTWIVGVPSSVINGLNEGTNTVEVSIADKAGNVTADSKDFGVVAGVPTLRINVISGDNVINQLEHNGDLIISGSASNNLVDRDVTVTLNGKTYTATVLANGTWTLTVDAADVRNLNGDYYRVTASASDISGNPANTGRDLALDLTPPSLTVADIAIDNMVNAIEHGQPVVVRGSYGGAENGQLVVVTLNGKDYTVAVTGNGSWSVTVPANDVQALTNADYNVNVSLSDKAGNVVEVNKQLVVDTTTPAITIAAITGDDSISVTEQAAGVIMSGTTTAEAGQTLVVNFNGRNYSATITEGGTWTINVPSGHFNGIVDGTYPVMVTVSDNAGNPASISHNVTVVTKLPTLTIDTFAGDNVVNIDEHQMSQVISGTSDAIGQTVTVTLNGKTYSNIQVENDGSWRVTVSSTDMQALGEGLKVIGASVSSATGNGYSTNATIEVDLTAPLSTVVINSITNDTGVSSSDFITSDTQFVLNGSINGTLAAGEYAQISLDNGATWKTLTLINGNWTLNNGSTAWAEGGHTYYMRVVDAAGNVGTVTNHTVTLDTTAPDQVISVSHITDDTGSYDSDFVTYDTTPSLFGALSRALGSDETLQIRLDSGAWGTVTNVIGTSWQFDTTTVLTDDIHTYDLRIIDLAGNTSSTISQDITVDVTASGVSTTIVSFTDNVGTNQSNSPSGNETDDTLPTLNGTLTARPASSDVVRIYVDGVWVGNATVSGMNWTYHITTALDEGGHTFTAVVTDLAGNEGTPSPEFSLIIDTIAPTQTATIVSYTDNVGLYQGNFGSGTYTDDTNVVLNGILSDVIKTTDVVRLYEGSTLLGSATVTGTDWTFNLNSLSPGSHTYRVVISDAAGNEGSVSNNFTMEVDTVAPTSVITVDAKLTGDTTPTITGTVTNLGADETLRIEVNGVIYREGIDSALSVNRTTKTWALVIDSAHALNVDGVLNQVYNVDARITDRAGNYSEVSTHDQLTVYSDTAIIRSPSFDYMAEVQPAFIIKGTAGAGEEMIVDVRNAGGMLVKTFSSADGSLVQTANGSYTIASIAWGTIRLTSGEYSINAYVKVADNSGGQVSTVEHFTVIEPNTVANVKTTYDDTVSKVYALSDGGYWMFYASATTAAAGTYGLYAQHYNASGSQVGSLVTVSTASTGSSNGNYLQGIYLYDVVVKANGTFSVFYSTSGGRTPNLQNFDANGVKVGAEVNITSTLDFELTPTYVSMENGGYALLFVSGTIHNYNVYQMRYDAAGNALDTKPVAITTGSNYNNGFGYTLADGNNYTSGNTLGYVQGNGYAIASTTQGMSSADIGNNNYVVQYMSSKPGSTKTDIYMKVHSFTTGLQVGDEVMVNAQTAGYQIGGQVVALKGGGFIALWTSNHESVTSSVTGNTGSNGTMDGFDVYARRFTWDTATNKLVALDAQEVRVNTSTDGTNGVAFDRLNVHMDVAALEQGGYVVVWSKFTSTTKSEVYAQSFDAAGNKLGGETLISTNSDARQDFLPAVSAMPDGGYIVSWNNADSSAYWGNYTSNINSVTVNADGTIRGHGDNTAYANTASYINGTSGTLTGDAAVNTLDGRHGATVLNAGAGNDYIMINDTHFAAIAGGAGFDTLVWDSANNLNFGSIANKITSIEAIHLGDKYANVLSLTLQDVLNASNTTDVLVVQGGATDSVNLTDTGWYSIGSQIWRGDTYQVLLNTYDINASLWVQNGIVVKNNVTTMAMNMDSLTGSEESDVITMDNNHQVINIGNNGHDTLLYKLLNSTDATGGNDHSVVNGFTVGIWENTADTDRVDISSLLQDSGYIGAADASYVNGVATLGSGNIADYINVRVENGNTVISVDRDGVGGNYNSADLVTMSGVQTDLATLLANHQLLVI</sequence>
<comment type="caution">
    <text evidence="6">The sequence shown here is derived from an EMBL/GenBank/DDBJ whole genome shotgun (WGS) entry which is preliminary data.</text>
</comment>
<dbReference type="Proteomes" id="UP000224974">
    <property type="component" value="Unassembled WGS sequence"/>
</dbReference>
<dbReference type="STRING" id="1111728.GCA_000427805_04091"/>
<feature type="domain" description="Bacterial Ig-like" evidence="4">
    <location>
        <begin position="3084"/>
        <end position="3178"/>
    </location>
</feature>
<evidence type="ECO:0000259" key="2">
    <source>
        <dbReference type="Pfam" id="PF12245"/>
    </source>
</evidence>
<evidence type="ECO:0000256" key="1">
    <source>
        <dbReference type="SAM" id="MobiDB-lite"/>
    </source>
</evidence>
<dbReference type="NCBIfam" id="NF012196">
    <property type="entry name" value="Ig_like_ice"/>
    <property type="match status" value="18"/>
</dbReference>
<gene>
    <name evidence="6" type="ORF">CRN84_12875</name>
</gene>
<feature type="domain" description="Biofilm-associated protein BapA-like prefix-like" evidence="5">
    <location>
        <begin position="4"/>
        <end position="128"/>
    </location>
</feature>
<reference evidence="7" key="1">
    <citation type="submission" date="2017-09" db="EMBL/GenBank/DDBJ databases">
        <title>FDA dAtabase for Regulatory Grade micrObial Sequences (FDA-ARGOS): Supporting development and validation of Infectious Disease Dx tests.</title>
        <authorList>
            <person name="Minogue T."/>
            <person name="Wolcott M."/>
            <person name="Wasieloski L."/>
            <person name="Aguilar W."/>
            <person name="Moore D."/>
            <person name="Tallon L."/>
            <person name="Sadzewicz L."/>
            <person name="Ott S."/>
            <person name="Zhao X."/>
            <person name="Nagaraj S."/>
            <person name="Vavikolanu K."/>
            <person name="Aluvathingal J."/>
            <person name="Nadendla S."/>
            <person name="Sichtig H."/>
        </authorList>
    </citation>
    <scope>NUCLEOTIDE SEQUENCE [LARGE SCALE GENOMIC DNA]</scope>
    <source>
        <strain evidence="7">FDAARGOS_387</strain>
    </source>
</reference>
<dbReference type="InterPro" id="IPR044016">
    <property type="entry name" value="Big_13"/>
</dbReference>
<proteinExistence type="predicted"/>
<dbReference type="NCBIfam" id="NF033677">
    <property type="entry name" value="biofilm_BapA_N"/>
    <property type="match status" value="1"/>
</dbReference>
<feature type="domain" description="Bacterial Ig-like" evidence="4">
    <location>
        <begin position="1210"/>
        <end position="1277"/>
    </location>
</feature>
<feature type="domain" description="Ig-like" evidence="2">
    <location>
        <begin position="2829"/>
        <end position="2873"/>
    </location>
</feature>
<dbReference type="InterPro" id="IPR022038">
    <property type="entry name" value="Ig-like_bact"/>
</dbReference>
<dbReference type="Pfam" id="PF22783">
    <property type="entry name" value="BapA_N"/>
    <property type="match status" value="1"/>
</dbReference>
<feature type="domain" description="Bacterial Ig-like" evidence="4">
    <location>
        <begin position="3437"/>
        <end position="3497"/>
    </location>
</feature>
<dbReference type="Pfam" id="PF19077">
    <property type="entry name" value="Big_13"/>
    <property type="match status" value="9"/>
</dbReference>
<dbReference type="EMBL" id="PDDX01000001">
    <property type="protein sequence ID" value="PHI30168.1"/>
    <property type="molecule type" value="Genomic_DNA"/>
</dbReference>
<evidence type="ECO:0000259" key="3">
    <source>
        <dbReference type="Pfam" id="PF17936"/>
    </source>
</evidence>
<dbReference type="Pfam" id="PF17936">
    <property type="entry name" value="Big_6"/>
    <property type="match status" value="1"/>
</dbReference>
<dbReference type="Pfam" id="PF12245">
    <property type="entry name" value="Big_3_2"/>
    <property type="match status" value="1"/>
</dbReference>
<dbReference type="InterPro" id="IPR049826">
    <property type="entry name" value="Ig-like_ice"/>
</dbReference>
<feature type="domain" description="Bacterial Ig-like" evidence="4">
    <location>
        <begin position="1815"/>
        <end position="1877"/>
    </location>
</feature>
<feature type="domain" description="Bacterial Ig-like" evidence="4">
    <location>
        <begin position="3190"/>
        <end position="3281"/>
    </location>
</feature>
<dbReference type="InterPro" id="IPR013783">
    <property type="entry name" value="Ig-like_fold"/>
</dbReference>
<name>A0A2C6DIP1_9GAMM</name>